<dbReference type="Proteomes" id="UP001060018">
    <property type="component" value="Chromosome"/>
</dbReference>
<keyword evidence="5 6" id="KW-0472">Membrane</keyword>
<gene>
    <name evidence="8" type="ORF">NUH22_08165</name>
</gene>
<dbReference type="Pfam" id="PF00892">
    <property type="entry name" value="EamA"/>
    <property type="match status" value="2"/>
</dbReference>
<feature type="transmembrane region" description="Helical" evidence="6">
    <location>
        <begin position="21"/>
        <end position="39"/>
    </location>
</feature>
<dbReference type="RefSeq" id="WP_060701567.1">
    <property type="nucleotide sequence ID" value="NZ_CP012750.1"/>
</dbReference>
<evidence type="ECO:0000256" key="4">
    <source>
        <dbReference type="ARBA" id="ARBA00022989"/>
    </source>
</evidence>
<comment type="subcellular location">
    <subcellularLocation>
        <location evidence="1">Membrane</location>
        <topology evidence="1">Multi-pass membrane protein</topology>
    </subcellularLocation>
</comment>
<evidence type="ECO:0000256" key="6">
    <source>
        <dbReference type="SAM" id="Phobius"/>
    </source>
</evidence>
<dbReference type="EMBL" id="CP102487">
    <property type="protein sequence ID" value="UUX60563.1"/>
    <property type="molecule type" value="Genomic_DNA"/>
</dbReference>
<dbReference type="InterPro" id="IPR000620">
    <property type="entry name" value="EamA_dom"/>
</dbReference>
<evidence type="ECO:0000259" key="7">
    <source>
        <dbReference type="Pfam" id="PF00892"/>
    </source>
</evidence>
<evidence type="ECO:0000256" key="1">
    <source>
        <dbReference type="ARBA" id="ARBA00004141"/>
    </source>
</evidence>
<protein>
    <submittedName>
        <fullName evidence="8">DMT family transporter</fullName>
    </submittedName>
</protein>
<feature type="transmembrane region" description="Helical" evidence="6">
    <location>
        <begin position="200"/>
        <end position="220"/>
    </location>
</feature>
<keyword evidence="4 6" id="KW-1133">Transmembrane helix</keyword>
<sequence>MNHDSTATHLKHQPLFNSPAGLLWGLLGVCAFSLTVPVTRIAVSNEGMDPLFIGAGRAVIAALVAAVALGATKQIRPSTRQWIRLSVVSCGVVAGFPLLTSFAMATVPASHGAVVTAILPAATAVAAVIRTKERARASFWCAAALGALAAVFFAVISGGGLSGIQVADLLLFAAVVVCAAGYAEGGLLARELGSWQTISWALVLAFPLMLALSVVSINHQVPTGGIAAWGSFAYLGLVSMFLGFVAWYRGLAIGPMSRVSQVQLAQPVLTLGWAALLLGEHIGWSTVAGGCAVILCALFAIRSRTSTSPPMERTIRTHSMN</sequence>
<dbReference type="PANTHER" id="PTHR32322:SF2">
    <property type="entry name" value="EAMA DOMAIN-CONTAINING PROTEIN"/>
    <property type="match status" value="1"/>
</dbReference>
<dbReference type="PANTHER" id="PTHR32322">
    <property type="entry name" value="INNER MEMBRANE TRANSPORTER"/>
    <property type="match status" value="1"/>
</dbReference>
<evidence type="ECO:0000256" key="3">
    <source>
        <dbReference type="ARBA" id="ARBA00022692"/>
    </source>
</evidence>
<dbReference type="InterPro" id="IPR037185">
    <property type="entry name" value="EmrE-like"/>
</dbReference>
<evidence type="ECO:0000313" key="8">
    <source>
        <dbReference type="EMBL" id="UUX60563.1"/>
    </source>
</evidence>
<dbReference type="SUPFAM" id="SSF103481">
    <property type="entry name" value="Multidrug resistance efflux transporter EmrE"/>
    <property type="match status" value="2"/>
</dbReference>
<accession>A0AA94Y1R8</accession>
<dbReference type="KEGG" id="gar:AOZ07_08290"/>
<keyword evidence="3 6" id="KW-0812">Transmembrane</keyword>
<evidence type="ECO:0000313" key="9">
    <source>
        <dbReference type="Proteomes" id="UP001060018"/>
    </source>
</evidence>
<proteinExistence type="inferred from homology"/>
<feature type="transmembrane region" description="Helical" evidence="6">
    <location>
        <begin position="226"/>
        <end position="247"/>
    </location>
</feature>
<reference evidence="8" key="1">
    <citation type="journal article" date="2022" name="Pest Manag. Sci.">
        <title>Glutamicibacter halophytocola-mediated host fitness of potato tuber moth on Solanaceae crops.</title>
        <authorList>
            <person name="Wang W."/>
            <person name="Xiao G."/>
            <person name="Du G."/>
            <person name="Chang L."/>
            <person name="Yang Y."/>
            <person name="Ye J."/>
            <person name="Chen B."/>
        </authorList>
    </citation>
    <scope>NUCLEOTIDE SEQUENCE</scope>
    <source>
        <strain evidence="8">S2</strain>
    </source>
</reference>
<dbReference type="GO" id="GO:0016020">
    <property type="term" value="C:membrane"/>
    <property type="evidence" value="ECO:0007669"/>
    <property type="project" value="UniProtKB-SubCell"/>
</dbReference>
<feature type="transmembrane region" description="Helical" evidence="6">
    <location>
        <begin position="137"/>
        <end position="157"/>
    </location>
</feature>
<feature type="domain" description="EamA" evidence="7">
    <location>
        <begin position="21"/>
        <end position="153"/>
    </location>
</feature>
<feature type="domain" description="EamA" evidence="7">
    <location>
        <begin position="167"/>
        <end position="300"/>
    </location>
</feature>
<feature type="transmembrane region" description="Helical" evidence="6">
    <location>
        <begin position="82"/>
        <end position="105"/>
    </location>
</feature>
<name>A0AA94Y1R8_9MICC</name>
<comment type="similarity">
    <text evidence="2">Belongs to the EamA transporter family.</text>
</comment>
<feature type="transmembrane region" description="Helical" evidence="6">
    <location>
        <begin position="111"/>
        <end position="130"/>
    </location>
</feature>
<dbReference type="InterPro" id="IPR050638">
    <property type="entry name" value="AA-Vitamin_Transporters"/>
</dbReference>
<feature type="transmembrane region" description="Helical" evidence="6">
    <location>
        <begin position="51"/>
        <end position="70"/>
    </location>
</feature>
<evidence type="ECO:0000256" key="2">
    <source>
        <dbReference type="ARBA" id="ARBA00007362"/>
    </source>
</evidence>
<dbReference type="AlphaFoldDB" id="A0AA94Y1R8"/>
<organism evidence="8 9">
    <name type="scientific">Glutamicibacter halophytocola</name>
    <dbReference type="NCBI Taxonomy" id="1933880"/>
    <lineage>
        <taxon>Bacteria</taxon>
        <taxon>Bacillati</taxon>
        <taxon>Actinomycetota</taxon>
        <taxon>Actinomycetes</taxon>
        <taxon>Micrococcales</taxon>
        <taxon>Micrococcaceae</taxon>
        <taxon>Glutamicibacter</taxon>
    </lineage>
</organism>
<evidence type="ECO:0000256" key="5">
    <source>
        <dbReference type="ARBA" id="ARBA00023136"/>
    </source>
</evidence>
<feature type="transmembrane region" description="Helical" evidence="6">
    <location>
        <begin position="282"/>
        <end position="301"/>
    </location>
</feature>